<evidence type="ECO:0000256" key="2">
    <source>
        <dbReference type="ARBA" id="ARBA00008665"/>
    </source>
</evidence>
<dbReference type="Gene3D" id="3.80.10.10">
    <property type="entry name" value="Ribonuclease Inhibitor"/>
    <property type="match status" value="2"/>
</dbReference>
<dbReference type="SUPFAM" id="SSF52540">
    <property type="entry name" value="P-loop containing nucleoside triphosphate hydrolases"/>
    <property type="match status" value="1"/>
</dbReference>
<dbReference type="Pfam" id="PF05729">
    <property type="entry name" value="NACHT"/>
    <property type="match status" value="1"/>
</dbReference>
<accession>A0A3B3RU08</accession>
<evidence type="ECO:0000256" key="1">
    <source>
        <dbReference type="ARBA" id="ARBA00004496"/>
    </source>
</evidence>
<feature type="domain" description="NACHT" evidence="7">
    <location>
        <begin position="66"/>
        <end position="204"/>
    </location>
</feature>
<dbReference type="GeneTree" id="ENSGT01150000287004"/>
<evidence type="ECO:0000256" key="4">
    <source>
        <dbReference type="ARBA" id="ARBA00022737"/>
    </source>
</evidence>
<protein>
    <submittedName>
        <fullName evidence="8">Si:ch73-233m11.2</fullName>
    </submittedName>
</protein>
<comment type="similarity">
    <text evidence="2">Belongs to the NLRP family.</text>
</comment>
<dbReference type="InterPro" id="IPR050637">
    <property type="entry name" value="NLRP_innate_immun_reg"/>
</dbReference>
<keyword evidence="6" id="KW-0067">ATP-binding</keyword>
<dbReference type="PANTHER" id="PTHR45690">
    <property type="entry name" value="NACHT, LRR AND PYD DOMAINS-CONTAINING PROTEIN 12"/>
    <property type="match status" value="1"/>
</dbReference>
<evidence type="ECO:0000256" key="6">
    <source>
        <dbReference type="ARBA" id="ARBA00022840"/>
    </source>
</evidence>
<dbReference type="AlphaFoldDB" id="A0A3B3RU08"/>
<sequence length="850" mass="94400">MMTYCFESRHQSALCGQSPEEVVLTNQYIPLSIAENMEMEGDGTRSPNTLEDTLRTVLLRNRDQARVVMMLGPAGVGKTTTMQKMLLDWAGREELEEFDFIFPFAFRDLTLLEQEMSLEDFILVQHGHFTSESLAVILQSPQSLLFMFDGLEQYQYRLESTSHSALCTKPNQSAPVSVLITSLVQGELLKGASILITARSTASLSFLSDIECNHVQILGFSPPQRKAYFDQVFTDPKNAEQAFQYTEQKMGFYGLCGNPVFCWIMCFLLKETLETGDDLPETLTQVYVQTSASIFRAHNLEEGRARDLVLGLGKMATYSLGNSQLLSQKDLADSGLQQFLMSPLLSAFLFLYGDPASDNCMFSFISPIVQEFLIALLYYLDITWSGGESVEVLLGKLEGSVKFLDVFLSGLSDAAQRKPLEGIVGEFSKDRTEGLREWLKNTTVQSLQFLSYKRPLSYYRLLHQSQNPALVKEISDSQAAGLGRYYSELSAWDSAALNYVVMCCGGRDELHLHSSLNITGEMTLHLIPAFRLSRKLALLQCTLSTASYVHLASVIHKGRTVELDLSYNRAMGDSGAKALFEGLRDCSLQILRLPVCGLRAACCEDLASVLALPSTQLHVLDLRSNELQDEGLIQLCRGLRSPHCKLQELRMTSLARAFDCNLTDACCEGLAVALLSEGCSLTELDLSLNDLGDSGVLQLCEPLKFQGCSLEKLRLVNCQLSEATFRELGAVLRSGNSRLTALDVGLNKVGNTGAKYLWQALADNHCQLEHLDMEMINLTDGSLEDISAALKANTSLKTLVLKNNILTDASVPSLVQLINDSRTIQKINLQYNDFTEDVFEIFETCGRVKY</sequence>
<evidence type="ECO:0000313" key="9">
    <source>
        <dbReference type="Proteomes" id="UP000261540"/>
    </source>
</evidence>
<dbReference type="Gene3D" id="3.40.50.300">
    <property type="entry name" value="P-loop containing nucleotide triphosphate hydrolases"/>
    <property type="match status" value="1"/>
</dbReference>
<evidence type="ECO:0000256" key="3">
    <source>
        <dbReference type="ARBA" id="ARBA00022490"/>
    </source>
</evidence>
<dbReference type="SUPFAM" id="SSF52047">
    <property type="entry name" value="RNI-like"/>
    <property type="match status" value="1"/>
</dbReference>
<dbReference type="Ensembl" id="ENSPKIT00000002675.1">
    <property type="protein sequence ID" value="ENSPKIP00000022022.1"/>
    <property type="gene ID" value="ENSPKIG00000006053.1"/>
</dbReference>
<dbReference type="GO" id="GO:0005524">
    <property type="term" value="F:ATP binding"/>
    <property type="evidence" value="ECO:0007669"/>
    <property type="project" value="UniProtKB-KW"/>
</dbReference>
<keyword evidence="5" id="KW-0547">Nucleotide-binding</keyword>
<dbReference type="InterPro" id="IPR001611">
    <property type="entry name" value="Leu-rich_rpt"/>
</dbReference>
<dbReference type="InterPro" id="IPR032675">
    <property type="entry name" value="LRR_dom_sf"/>
</dbReference>
<dbReference type="PROSITE" id="PS50837">
    <property type="entry name" value="NACHT"/>
    <property type="match status" value="1"/>
</dbReference>
<name>A0A3B3RU08_9TELE</name>
<proteinExistence type="inferred from homology"/>
<reference evidence="8" key="2">
    <citation type="submission" date="2025-09" db="UniProtKB">
        <authorList>
            <consortium name="Ensembl"/>
        </authorList>
    </citation>
    <scope>IDENTIFICATION</scope>
</reference>
<reference evidence="8" key="1">
    <citation type="submission" date="2025-08" db="UniProtKB">
        <authorList>
            <consortium name="Ensembl"/>
        </authorList>
    </citation>
    <scope>IDENTIFICATION</scope>
</reference>
<dbReference type="InterPro" id="IPR027417">
    <property type="entry name" value="P-loop_NTPase"/>
</dbReference>
<dbReference type="SMART" id="SM00368">
    <property type="entry name" value="LRR_RI"/>
    <property type="match status" value="9"/>
</dbReference>
<keyword evidence="9" id="KW-1185">Reference proteome</keyword>
<dbReference type="Proteomes" id="UP000261540">
    <property type="component" value="Unplaced"/>
</dbReference>
<evidence type="ECO:0000256" key="5">
    <source>
        <dbReference type="ARBA" id="ARBA00022741"/>
    </source>
</evidence>
<keyword evidence="4" id="KW-0677">Repeat</keyword>
<keyword evidence="3" id="KW-0963">Cytoplasm</keyword>
<organism evidence="8 9">
    <name type="scientific">Paramormyrops kingsleyae</name>
    <dbReference type="NCBI Taxonomy" id="1676925"/>
    <lineage>
        <taxon>Eukaryota</taxon>
        <taxon>Metazoa</taxon>
        <taxon>Chordata</taxon>
        <taxon>Craniata</taxon>
        <taxon>Vertebrata</taxon>
        <taxon>Euteleostomi</taxon>
        <taxon>Actinopterygii</taxon>
        <taxon>Neopterygii</taxon>
        <taxon>Teleostei</taxon>
        <taxon>Osteoglossocephala</taxon>
        <taxon>Osteoglossomorpha</taxon>
        <taxon>Osteoglossiformes</taxon>
        <taxon>Mormyridae</taxon>
        <taxon>Paramormyrops</taxon>
    </lineage>
</organism>
<dbReference type="Pfam" id="PF13516">
    <property type="entry name" value="LRR_6"/>
    <property type="match status" value="4"/>
</dbReference>
<dbReference type="PANTHER" id="PTHR45690:SF19">
    <property type="entry name" value="NACHT, LRR AND PYD DOMAINS-CONTAINING PROTEIN 3"/>
    <property type="match status" value="1"/>
</dbReference>
<evidence type="ECO:0000313" key="8">
    <source>
        <dbReference type="Ensembl" id="ENSPKIP00000022022.1"/>
    </source>
</evidence>
<evidence type="ECO:0000259" key="7">
    <source>
        <dbReference type="PROSITE" id="PS50837"/>
    </source>
</evidence>
<dbReference type="GO" id="GO:0005829">
    <property type="term" value="C:cytosol"/>
    <property type="evidence" value="ECO:0007669"/>
    <property type="project" value="UniProtKB-SubCell"/>
</dbReference>
<dbReference type="InterPro" id="IPR007111">
    <property type="entry name" value="NACHT_NTPase"/>
</dbReference>
<comment type="subcellular location">
    <subcellularLocation>
        <location evidence="1">Cytoplasm</location>
    </subcellularLocation>
</comment>